<dbReference type="InterPro" id="IPR036390">
    <property type="entry name" value="WH_DNA-bd_sf"/>
</dbReference>
<dbReference type="Gene3D" id="1.10.10.10">
    <property type="entry name" value="Winged helix-like DNA-binding domain superfamily/Winged helix DNA-binding domain"/>
    <property type="match status" value="1"/>
</dbReference>
<accession>A0A1N7IZH2</accession>
<keyword evidence="1" id="KW-0238">DNA-binding</keyword>
<protein>
    <submittedName>
        <fullName evidence="2">Transcriptional regulator, BadM/Rrf2 family</fullName>
    </submittedName>
</protein>
<dbReference type="SUPFAM" id="SSF46785">
    <property type="entry name" value="Winged helix' DNA-binding domain"/>
    <property type="match status" value="1"/>
</dbReference>
<dbReference type="GO" id="GO:0003700">
    <property type="term" value="F:DNA-binding transcription factor activity"/>
    <property type="evidence" value="ECO:0007669"/>
    <property type="project" value="TreeGrafter"/>
</dbReference>
<reference evidence="2 3" key="1">
    <citation type="submission" date="2017-01" db="EMBL/GenBank/DDBJ databases">
        <authorList>
            <person name="Mah S.A."/>
            <person name="Swanson W.J."/>
            <person name="Moy G.W."/>
            <person name="Vacquier V.D."/>
        </authorList>
    </citation>
    <scope>NUCLEOTIDE SEQUENCE [LARGE SCALE GENOMIC DNA]</scope>
    <source>
        <strain evidence="2 3">DSM 11589</strain>
    </source>
</reference>
<evidence type="ECO:0000256" key="1">
    <source>
        <dbReference type="ARBA" id="ARBA00023125"/>
    </source>
</evidence>
<dbReference type="AlphaFoldDB" id="A0A1N7IZH2"/>
<dbReference type="Proteomes" id="UP000185678">
    <property type="component" value="Unassembled WGS sequence"/>
</dbReference>
<dbReference type="PANTHER" id="PTHR33221:SF4">
    <property type="entry name" value="HTH-TYPE TRANSCRIPTIONAL REPRESSOR NSRR"/>
    <property type="match status" value="1"/>
</dbReference>
<dbReference type="STRING" id="80876.SAMN05421779_101801"/>
<dbReference type="NCBIfam" id="TIGR00738">
    <property type="entry name" value="rrf2_super"/>
    <property type="match status" value="1"/>
</dbReference>
<dbReference type="Pfam" id="PF02082">
    <property type="entry name" value="Rrf2"/>
    <property type="match status" value="1"/>
</dbReference>
<sequence>MERRGRQQKDALKIHLLNFDRTHGIHYDPRMQLTLYTDYSLRALLYIGRTPDRLVTISEIADFYGVSRNHMVKVIHHLGSIGYLTTIRGKAGGVRLARPAGEIRISEVVQATEPHMDLQECFNPHTNTCPLTGDCRLKGVLYQARAAFMGVLAGQTLADLLPPSLEP</sequence>
<evidence type="ECO:0000313" key="3">
    <source>
        <dbReference type="Proteomes" id="UP000185678"/>
    </source>
</evidence>
<name>A0A1N7IZH2_9PROT</name>
<dbReference type="InterPro" id="IPR030489">
    <property type="entry name" value="TR_Rrf2-type_CS"/>
</dbReference>
<organism evidence="2 3">
    <name type="scientific">Insolitispirillum peregrinum</name>
    <dbReference type="NCBI Taxonomy" id="80876"/>
    <lineage>
        <taxon>Bacteria</taxon>
        <taxon>Pseudomonadati</taxon>
        <taxon>Pseudomonadota</taxon>
        <taxon>Alphaproteobacteria</taxon>
        <taxon>Rhodospirillales</taxon>
        <taxon>Novispirillaceae</taxon>
        <taxon>Insolitispirillum</taxon>
    </lineage>
</organism>
<keyword evidence="3" id="KW-1185">Reference proteome</keyword>
<evidence type="ECO:0000313" key="2">
    <source>
        <dbReference type="EMBL" id="SIS42460.1"/>
    </source>
</evidence>
<dbReference type="PANTHER" id="PTHR33221">
    <property type="entry name" value="WINGED HELIX-TURN-HELIX TRANSCRIPTIONAL REGULATOR, RRF2 FAMILY"/>
    <property type="match status" value="1"/>
</dbReference>
<dbReference type="GO" id="GO:0005829">
    <property type="term" value="C:cytosol"/>
    <property type="evidence" value="ECO:0007669"/>
    <property type="project" value="TreeGrafter"/>
</dbReference>
<dbReference type="InterPro" id="IPR036388">
    <property type="entry name" value="WH-like_DNA-bd_sf"/>
</dbReference>
<dbReference type="EMBL" id="FTOA01000001">
    <property type="protein sequence ID" value="SIS42460.1"/>
    <property type="molecule type" value="Genomic_DNA"/>
</dbReference>
<dbReference type="PROSITE" id="PS01332">
    <property type="entry name" value="HTH_RRF2_1"/>
    <property type="match status" value="1"/>
</dbReference>
<dbReference type="InterPro" id="IPR000944">
    <property type="entry name" value="Tscrpt_reg_Rrf2"/>
</dbReference>
<dbReference type="PROSITE" id="PS51197">
    <property type="entry name" value="HTH_RRF2_2"/>
    <property type="match status" value="1"/>
</dbReference>
<dbReference type="GO" id="GO:0003677">
    <property type="term" value="F:DNA binding"/>
    <property type="evidence" value="ECO:0007669"/>
    <property type="project" value="UniProtKB-KW"/>
</dbReference>
<gene>
    <name evidence="2" type="ORF">SAMN05421779_101801</name>
</gene>
<proteinExistence type="predicted"/>